<name>A0A6P2DDL1_9BACT</name>
<protein>
    <recommendedName>
        <fullName evidence="2">Beta-lactamase-related domain-containing protein</fullName>
    </recommendedName>
</protein>
<reference evidence="3 4" key="1">
    <citation type="submission" date="2019-05" db="EMBL/GenBank/DDBJ databases">
        <authorList>
            <consortium name="Science for Life Laboratories"/>
        </authorList>
    </citation>
    <scope>NUCLEOTIDE SEQUENCE [LARGE SCALE GENOMIC DNA]</scope>
    <source>
        <strain evidence="3">Soil9</strain>
    </source>
</reference>
<feature type="signal peptide" evidence="1">
    <location>
        <begin position="1"/>
        <end position="20"/>
    </location>
</feature>
<dbReference type="Pfam" id="PF00144">
    <property type="entry name" value="Beta-lactamase"/>
    <property type="match status" value="1"/>
</dbReference>
<dbReference type="RefSeq" id="WP_162671300.1">
    <property type="nucleotide sequence ID" value="NZ_LR593886.1"/>
</dbReference>
<proteinExistence type="predicted"/>
<dbReference type="InterPro" id="IPR050789">
    <property type="entry name" value="Diverse_Enzym_Activities"/>
</dbReference>
<feature type="domain" description="Beta-lactamase-related" evidence="2">
    <location>
        <begin position="27"/>
        <end position="379"/>
    </location>
</feature>
<feature type="chain" id="PRO_5026676808" description="Beta-lactamase-related domain-containing protein" evidence="1">
    <location>
        <begin position="21"/>
        <end position="393"/>
    </location>
</feature>
<dbReference type="PANTHER" id="PTHR43283:SF3">
    <property type="entry name" value="BETA-LACTAMASE FAMILY PROTEIN (AFU_ORTHOLOGUE AFUA_5G07500)"/>
    <property type="match status" value="1"/>
</dbReference>
<dbReference type="SUPFAM" id="SSF56601">
    <property type="entry name" value="beta-lactamase/transpeptidase-like"/>
    <property type="match status" value="1"/>
</dbReference>
<accession>A0A6P2DDL1</accession>
<dbReference type="InterPro" id="IPR012338">
    <property type="entry name" value="Beta-lactam/transpept-like"/>
</dbReference>
<dbReference type="Gene3D" id="3.40.710.10">
    <property type="entry name" value="DD-peptidase/beta-lactamase superfamily"/>
    <property type="match status" value="1"/>
</dbReference>
<keyword evidence="4" id="KW-1185">Reference proteome</keyword>
<evidence type="ECO:0000259" key="2">
    <source>
        <dbReference type="Pfam" id="PF00144"/>
    </source>
</evidence>
<evidence type="ECO:0000313" key="3">
    <source>
        <dbReference type="EMBL" id="VTR97650.1"/>
    </source>
</evidence>
<dbReference type="AlphaFoldDB" id="A0A6P2DDL1"/>
<dbReference type="PANTHER" id="PTHR43283">
    <property type="entry name" value="BETA-LACTAMASE-RELATED"/>
    <property type="match status" value="1"/>
</dbReference>
<dbReference type="KEGG" id="gms:SOIL9_06110"/>
<dbReference type="InterPro" id="IPR001466">
    <property type="entry name" value="Beta-lactam-related"/>
</dbReference>
<evidence type="ECO:0000313" key="4">
    <source>
        <dbReference type="Proteomes" id="UP000464178"/>
    </source>
</evidence>
<dbReference type="EMBL" id="LR593886">
    <property type="protein sequence ID" value="VTR97650.1"/>
    <property type="molecule type" value="Genomic_DNA"/>
</dbReference>
<dbReference type="Proteomes" id="UP000464178">
    <property type="component" value="Chromosome"/>
</dbReference>
<gene>
    <name evidence="3" type="ORF">SOIL9_06110</name>
</gene>
<evidence type="ECO:0000256" key="1">
    <source>
        <dbReference type="SAM" id="SignalP"/>
    </source>
</evidence>
<sequence length="393" mass="42432">MRPSRAFLFALLVFTPSARAADPRVADSLQPFVEKNELAGAVVLVASPDKVLTVETVGFADREAKIAMKSDDLFWIASMTKPMTAAALMMLVDEGKVTLDDPIEKYLPEFKAQWMAVFQDKDTVLLKKPGRVPTIRDCLRHTSGMPFGSALETPTIDKLLLKDAVGSYAITPLQYEPGTKYVYSNAGINTAGRIIEVASGLSYEEFMAKRLFGPLGMTETTWRPTSEQLKRLAKTYRPSKNGKGLEAMPISPLAYPLSDSTRQPCPGGGLFSTARDVAAFGQMILRGGMHGEKRLLSEDSIRAMTGTQTDTLLDKSKGEGGYGLGLSTTRKSKKDGPAVAGPCGHGGAFATNVWIDPDKKLVTVYMVQHAGFSGDGAKARSAFEKATADIYGK</sequence>
<keyword evidence="1" id="KW-0732">Signal</keyword>
<organism evidence="3 4">
    <name type="scientific">Gemmata massiliana</name>
    <dbReference type="NCBI Taxonomy" id="1210884"/>
    <lineage>
        <taxon>Bacteria</taxon>
        <taxon>Pseudomonadati</taxon>
        <taxon>Planctomycetota</taxon>
        <taxon>Planctomycetia</taxon>
        <taxon>Gemmatales</taxon>
        <taxon>Gemmataceae</taxon>
        <taxon>Gemmata</taxon>
    </lineage>
</organism>